<proteinExistence type="predicted"/>
<feature type="domain" description="USP" evidence="2">
    <location>
        <begin position="1"/>
        <end position="284"/>
    </location>
</feature>
<dbReference type="InterPro" id="IPR038765">
    <property type="entry name" value="Papain-like_cys_pep_sf"/>
</dbReference>
<evidence type="ECO:0000313" key="4">
    <source>
        <dbReference type="Proteomes" id="UP000678499"/>
    </source>
</evidence>
<dbReference type="SUPFAM" id="SSF54001">
    <property type="entry name" value="Cysteine proteinases"/>
    <property type="match status" value="1"/>
</dbReference>
<name>A0A7R9GF95_9CRUS</name>
<dbReference type="AlphaFoldDB" id="A0A7R9GF95"/>
<dbReference type="EMBL" id="CAJPEX010002155">
    <property type="protein sequence ID" value="CAG0920562.1"/>
    <property type="molecule type" value="Genomic_DNA"/>
</dbReference>
<dbReference type="Proteomes" id="UP000678499">
    <property type="component" value="Unassembled WGS sequence"/>
</dbReference>
<dbReference type="PANTHER" id="PTHR11830">
    <property type="entry name" value="40S RIBOSOMAL PROTEIN S3A"/>
    <property type="match status" value="1"/>
</dbReference>
<organism evidence="3">
    <name type="scientific">Notodromas monacha</name>
    <dbReference type="NCBI Taxonomy" id="399045"/>
    <lineage>
        <taxon>Eukaryota</taxon>
        <taxon>Metazoa</taxon>
        <taxon>Ecdysozoa</taxon>
        <taxon>Arthropoda</taxon>
        <taxon>Crustacea</taxon>
        <taxon>Oligostraca</taxon>
        <taxon>Ostracoda</taxon>
        <taxon>Podocopa</taxon>
        <taxon>Podocopida</taxon>
        <taxon>Cypridocopina</taxon>
        <taxon>Cypridoidea</taxon>
        <taxon>Cyprididae</taxon>
        <taxon>Notodromas</taxon>
    </lineage>
</organism>
<dbReference type="OrthoDB" id="6287070at2759"/>
<keyword evidence="1" id="KW-0963">Cytoplasm</keyword>
<dbReference type="PROSITE" id="PS50235">
    <property type="entry name" value="USP_3"/>
    <property type="match status" value="1"/>
</dbReference>
<gene>
    <name evidence="3" type="ORF">NMOB1V02_LOCUS8070</name>
</gene>
<keyword evidence="4" id="KW-1185">Reference proteome</keyword>
<protein>
    <recommendedName>
        <fullName evidence="2">USP domain-containing protein</fullName>
    </recommendedName>
</protein>
<evidence type="ECO:0000259" key="2">
    <source>
        <dbReference type="PROSITE" id="PS50235"/>
    </source>
</evidence>
<reference evidence="3" key="1">
    <citation type="submission" date="2020-11" db="EMBL/GenBank/DDBJ databases">
        <authorList>
            <person name="Tran Van P."/>
        </authorList>
    </citation>
    <scope>NUCLEOTIDE SEQUENCE</scope>
</reference>
<dbReference type="Gene3D" id="3.90.70.10">
    <property type="entry name" value="Cysteine proteinases"/>
    <property type="match status" value="1"/>
</dbReference>
<dbReference type="InterPro" id="IPR028889">
    <property type="entry name" value="USP"/>
</dbReference>
<accession>A0A7R9GF95</accession>
<evidence type="ECO:0000313" key="3">
    <source>
        <dbReference type="EMBL" id="CAD7280410.1"/>
    </source>
</evidence>
<dbReference type="EMBL" id="OA884192">
    <property type="protein sequence ID" value="CAD7280410.1"/>
    <property type="molecule type" value="Genomic_DNA"/>
</dbReference>
<sequence>MCTDPEEFLQSLLSDTLRAEPLIHLSTGQEAFMYQLVVEKDERLALPTVQQLFDQSFLSSSLKFKEVPPCLIIQMPRCGPSFKMYARIQPSMALDVTDALLDAPRSCHVCGALAEVECVDCYDVQEGLESTAYCRPCLNKVHSHRKRVDHESRVLIVSQEARDYFVPSRVRGYANGCVAPPTPPRVLMELFAVVCIQTSHYVAFVKAGSGAEAPWCFFDSMADRSECSEDNGYNIPEVVGCPGLHRWLSEERIHEILSVKDEKLLPEHARRLLCDAYLCFYQSHDTLMYR</sequence>
<evidence type="ECO:0000256" key="1">
    <source>
        <dbReference type="ARBA" id="ARBA00022490"/>
    </source>
</evidence>